<feature type="region of interest" description="Disordered" evidence="8">
    <location>
        <begin position="644"/>
        <end position="670"/>
    </location>
</feature>
<dbReference type="SUPFAM" id="SSF50729">
    <property type="entry name" value="PH domain-like"/>
    <property type="match status" value="1"/>
</dbReference>
<evidence type="ECO:0000259" key="10">
    <source>
        <dbReference type="PROSITE" id="PS51388"/>
    </source>
</evidence>
<dbReference type="Pfam" id="PF01031">
    <property type="entry name" value="Dynamin_M"/>
    <property type="match status" value="1"/>
</dbReference>
<feature type="region of interest" description="Disordered" evidence="8">
    <location>
        <begin position="875"/>
        <end position="961"/>
    </location>
</feature>
<dbReference type="EMBL" id="OZ023702">
    <property type="protein sequence ID" value="CAK9857040.1"/>
    <property type="molecule type" value="Genomic_DNA"/>
</dbReference>
<dbReference type="Pfam" id="PF00169">
    <property type="entry name" value="PH"/>
    <property type="match status" value="1"/>
</dbReference>
<keyword evidence="6" id="KW-0505">Motor protein</keyword>
<evidence type="ECO:0000256" key="2">
    <source>
        <dbReference type="ARBA" id="ARBA00022701"/>
    </source>
</evidence>
<dbReference type="PANTHER" id="PTHR11566">
    <property type="entry name" value="DYNAMIN"/>
    <property type="match status" value="1"/>
</dbReference>
<gene>
    <name evidence="12" type="ORF">CSSPJE1EN2_LOCUS35</name>
</gene>
<dbReference type="EC" id="3.6.5.5" evidence="1"/>
<reference evidence="12 13" key="1">
    <citation type="submission" date="2024-03" db="EMBL/GenBank/DDBJ databases">
        <authorList>
            <consortium name="ELIXIR-Norway"/>
            <consortium name="Elixir Norway"/>
        </authorList>
    </citation>
    <scope>NUCLEOTIDE SEQUENCE [LARGE SCALE GENOMIC DNA]</scope>
</reference>
<comment type="similarity">
    <text evidence="7">Belongs to the TRAFAC class dynamin-like GTPase superfamily. Dynamin/Fzo/YdjA family.</text>
</comment>
<dbReference type="SMART" id="SM00053">
    <property type="entry name" value="DYNc"/>
    <property type="match status" value="1"/>
</dbReference>
<feature type="domain" description="GED" evidence="10">
    <location>
        <begin position="757"/>
        <end position="850"/>
    </location>
</feature>
<dbReference type="InterPro" id="IPR030381">
    <property type="entry name" value="G_DYNAMIN_dom"/>
</dbReference>
<sequence>MAAASGKQDPQDRFAGAMESLMVLSESMQQASSLLADEDPAEEAPNQVTYSFLDVVALGNVGAGKSAVLNSLIGHPVLPTGENGATRAPILIQMQQRSSSSNSSSSSGNRGGLYIVLDGQATNVSASEIRHSLQGRLRSWTPSSSGGGGGNDGIQLVLQSGAAPPLKLIDLPGLDSPASDESLVHNFAENTDAVLLVVVAAASSREVATSRALKLARALDSDGTRTVGVISKVDQAASDRRSLDAVEALLSGQGPSVTLDIPWVALIGQSVSIAAAHSGSVSADDSLETAWRAEAETLKSILSRASPIKLGRVALVETLAAQMRKRLIQRLPNLLSGLEGKSQRVEEELVRLGEQRVQTSEGARAIALELCREFEDKFLQHIETGEGGGWKVVASFEGVLPNRIKQLPLDQMFELSSIKKLVLEADGYQPYLLSPEKGLRFLIRKALDLAKDPGKSCVDEVHRVLVEIVSATANATAGLGRYPPLRREVVAIASAALDEYRLDSKKMVIALVDMERSFIPPQHFIRLVQRRMERLRREEELKGRTAKKAQEMEQSLLNKATAPASQQGGSLKSLKQADKDTKDTPSTLQIVGDNAAGYLLKKTKKSDWAKRWFVLNEKTNKFAYTKTPEERNFRGVINLEECTIEDGDDDDAPATNKASSKDKASSNGPNTSDAAGLVFKISHKVAYKTLLKANHTVVLKAENMAEKLEWMSKLRSCIESTTKGASIKSGSTPEGDNFLQEGSTVLLTRPADPEEDLKLMAQEVRDYVEAVLNSLAANIPKAVVLCQVERAREAMLNQLYSSVSSYSTERIQELLQEGGEVKRRRERFQRQASMLSRLTRQLNFQEARASGFGDSGGHSGSLSNMAQSEDWRVAFEEASSPSSSRSSNSPAQSFRGAGGGVRGASPMRRESPIRGASVMNGQAYSTTQYYNNDSEENGNIGSRRTPSRGPPPPPPPSGARV</sequence>
<evidence type="ECO:0000256" key="4">
    <source>
        <dbReference type="ARBA" id="ARBA00022801"/>
    </source>
</evidence>
<dbReference type="PRINTS" id="PR00195">
    <property type="entry name" value="DYNAMIN"/>
</dbReference>
<evidence type="ECO:0000313" key="12">
    <source>
        <dbReference type="EMBL" id="CAK9857040.1"/>
    </source>
</evidence>
<dbReference type="InterPro" id="IPR019762">
    <property type="entry name" value="Dynamin_GTPase_CS"/>
</dbReference>
<dbReference type="Pfam" id="PF02212">
    <property type="entry name" value="GED"/>
    <property type="match status" value="1"/>
</dbReference>
<dbReference type="PROSITE" id="PS50003">
    <property type="entry name" value="PH_DOMAIN"/>
    <property type="match status" value="1"/>
</dbReference>
<name>A0ABP1A1Y4_9BRYO</name>
<dbReference type="PANTHER" id="PTHR11566:SF57">
    <property type="entry name" value="DYNAMIN-2B"/>
    <property type="match status" value="1"/>
</dbReference>
<evidence type="ECO:0000256" key="7">
    <source>
        <dbReference type="RuleBase" id="RU003932"/>
    </source>
</evidence>
<dbReference type="InterPro" id="IPR003130">
    <property type="entry name" value="GED"/>
</dbReference>
<dbReference type="Gene3D" id="3.40.50.300">
    <property type="entry name" value="P-loop containing nucleotide triphosphate hydrolases"/>
    <property type="match status" value="1"/>
</dbReference>
<feature type="region of interest" description="Disordered" evidence="8">
    <location>
        <begin position="559"/>
        <end position="588"/>
    </location>
</feature>
<dbReference type="SUPFAM" id="SSF52540">
    <property type="entry name" value="P-loop containing nucleoside triphosphate hydrolases"/>
    <property type="match status" value="1"/>
</dbReference>
<feature type="compositionally biased region" description="Low complexity" evidence="8">
    <location>
        <begin position="876"/>
        <end position="895"/>
    </location>
</feature>
<evidence type="ECO:0000256" key="5">
    <source>
        <dbReference type="ARBA" id="ARBA00023134"/>
    </source>
</evidence>
<protein>
    <recommendedName>
        <fullName evidence="1">dynamin GTPase</fullName>
        <ecNumber evidence="1">3.6.5.5</ecNumber>
    </recommendedName>
</protein>
<dbReference type="Gene3D" id="2.30.29.30">
    <property type="entry name" value="Pleckstrin-homology domain (PH domain)/Phosphotyrosine-binding domain (PTB)"/>
    <property type="match status" value="1"/>
</dbReference>
<evidence type="ECO:0000256" key="6">
    <source>
        <dbReference type="ARBA" id="ARBA00023175"/>
    </source>
</evidence>
<dbReference type="PROSITE" id="PS51388">
    <property type="entry name" value="GED"/>
    <property type="match status" value="1"/>
</dbReference>
<evidence type="ECO:0000256" key="1">
    <source>
        <dbReference type="ARBA" id="ARBA00011980"/>
    </source>
</evidence>
<feature type="domain" description="Dynamin-type G" evidence="11">
    <location>
        <begin position="49"/>
        <end position="332"/>
    </location>
</feature>
<dbReference type="InterPro" id="IPR045063">
    <property type="entry name" value="Dynamin_N"/>
</dbReference>
<organism evidence="12 13">
    <name type="scientific">Sphagnum jensenii</name>
    <dbReference type="NCBI Taxonomy" id="128206"/>
    <lineage>
        <taxon>Eukaryota</taxon>
        <taxon>Viridiplantae</taxon>
        <taxon>Streptophyta</taxon>
        <taxon>Embryophyta</taxon>
        <taxon>Bryophyta</taxon>
        <taxon>Sphagnophytina</taxon>
        <taxon>Sphagnopsida</taxon>
        <taxon>Sphagnales</taxon>
        <taxon>Sphagnaceae</taxon>
        <taxon>Sphagnum</taxon>
    </lineage>
</organism>
<keyword evidence="2" id="KW-0493">Microtubule</keyword>
<keyword evidence="4" id="KW-0378">Hydrolase</keyword>
<evidence type="ECO:0000259" key="11">
    <source>
        <dbReference type="PROSITE" id="PS51718"/>
    </source>
</evidence>
<dbReference type="InterPro" id="IPR011993">
    <property type="entry name" value="PH-like_dom_sf"/>
</dbReference>
<dbReference type="Pfam" id="PF00350">
    <property type="entry name" value="Dynamin_N"/>
    <property type="match status" value="1"/>
</dbReference>
<dbReference type="InterPro" id="IPR027417">
    <property type="entry name" value="P-loop_NTPase"/>
</dbReference>
<feature type="compositionally biased region" description="Pro residues" evidence="8">
    <location>
        <begin position="948"/>
        <end position="961"/>
    </location>
</feature>
<dbReference type="InterPro" id="IPR001401">
    <property type="entry name" value="Dynamin_GTPase"/>
</dbReference>
<keyword evidence="3 7" id="KW-0547">Nucleotide-binding</keyword>
<feature type="compositionally biased region" description="Polar residues" evidence="8">
    <location>
        <begin position="559"/>
        <end position="570"/>
    </location>
</feature>
<proteinExistence type="inferred from homology"/>
<dbReference type="InterPro" id="IPR020850">
    <property type="entry name" value="GED_dom"/>
</dbReference>
<dbReference type="InterPro" id="IPR001849">
    <property type="entry name" value="PH_domain"/>
</dbReference>
<dbReference type="Proteomes" id="UP001497522">
    <property type="component" value="Chromosome 1"/>
</dbReference>
<dbReference type="Gene3D" id="1.20.120.1240">
    <property type="entry name" value="Dynamin, middle domain"/>
    <property type="match status" value="1"/>
</dbReference>
<feature type="domain" description="PH" evidence="9">
    <location>
        <begin position="592"/>
        <end position="719"/>
    </location>
</feature>
<accession>A0ABP1A1Y4</accession>
<evidence type="ECO:0000256" key="3">
    <source>
        <dbReference type="ARBA" id="ARBA00022741"/>
    </source>
</evidence>
<evidence type="ECO:0000256" key="8">
    <source>
        <dbReference type="SAM" id="MobiDB-lite"/>
    </source>
</evidence>
<dbReference type="PROSITE" id="PS51718">
    <property type="entry name" value="G_DYNAMIN_2"/>
    <property type="match status" value="1"/>
</dbReference>
<dbReference type="InterPro" id="IPR022812">
    <property type="entry name" value="Dynamin"/>
</dbReference>
<evidence type="ECO:0000313" key="13">
    <source>
        <dbReference type="Proteomes" id="UP001497522"/>
    </source>
</evidence>
<dbReference type="PROSITE" id="PS00410">
    <property type="entry name" value="G_DYNAMIN_1"/>
    <property type="match status" value="1"/>
</dbReference>
<evidence type="ECO:0000259" key="9">
    <source>
        <dbReference type="PROSITE" id="PS50003"/>
    </source>
</evidence>
<keyword evidence="13" id="KW-1185">Reference proteome</keyword>
<dbReference type="SMART" id="SM00233">
    <property type="entry name" value="PH"/>
    <property type="match status" value="1"/>
</dbReference>
<keyword evidence="5 7" id="KW-0342">GTP-binding</keyword>
<feature type="compositionally biased region" description="Polar residues" evidence="8">
    <location>
        <begin position="919"/>
        <end position="940"/>
    </location>
</feature>
<dbReference type="InterPro" id="IPR000375">
    <property type="entry name" value="Dynamin_stalk"/>
</dbReference>